<comment type="caution">
    <text evidence="8">The sequence shown here is derived from an EMBL/GenBank/DDBJ whole genome shotgun (WGS) entry which is preliminary data.</text>
</comment>
<organism evidence="8 9">
    <name type="scientific">Ollibium composti</name>
    <dbReference type="NCBI Taxonomy" id="2675109"/>
    <lineage>
        <taxon>Bacteria</taxon>
        <taxon>Pseudomonadati</taxon>
        <taxon>Pseudomonadota</taxon>
        <taxon>Alphaproteobacteria</taxon>
        <taxon>Hyphomicrobiales</taxon>
        <taxon>Phyllobacteriaceae</taxon>
        <taxon>Ollibium</taxon>
    </lineage>
</organism>
<comment type="similarity">
    <text evidence="2 5">Belongs to the GMC oxidoreductase family.</text>
</comment>
<dbReference type="InterPro" id="IPR036188">
    <property type="entry name" value="FAD/NAD-bd_sf"/>
</dbReference>
<evidence type="ECO:0000259" key="6">
    <source>
        <dbReference type="PROSITE" id="PS00623"/>
    </source>
</evidence>
<dbReference type="PROSITE" id="PS00623">
    <property type="entry name" value="GMC_OXRED_1"/>
    <property type="match status" value="1"/>
</dbReference>
<proteinExistence type="inferred from homology"/>
<evidence type="ECO:0000313" key="9">
    <source>
        <dbReference type="Proteomes" id="UP000306441"/>
    </source>
</evidence>
<feature type="domain" description="Glucose-methanol-choline oxidoreductase N-terminal" evidence="7">
    <location>
        <begin position="258"/>
        <end position="272"/>
    </location>
</feature>
<dbReference type="Gene3D" id="3.30.560.10">
    <property type="entry name" value="Glucose Oxidase, domain 3"/>
    <property type="match status" value="1"/>
</dbReference>
<comment type="cofactor">
    <cofactor evidence="1">
        <name>FAD</name>
        <dbReference type="ChEBI" id="CHEBI:57692"/>
    </cofactor>
</comment>
<evidence type="ECO:0000256" key="4">
    <source>
        <dbReference type="ARBA" id="ARBA00022827"/>
    </source>
</evidence>
<keyword evidence="4 5" id="KW-0274">FAD</keyword>
<dbReference type="Gene3D" id="3.50.50.60">
    <property type="entry name" value="FAD/NAD(P)-binding domain"/>
    <property type="match status" value="1"/>
</dbReference>
<protein>
    <submittedName>
        <fullName evidence="8">GMC family oxidoreductase</fullName>
    </submittedName>
</protein>
<evidence type="ECO:0000256" key="3">
    <source>
        <dbReference type="ARBA" id="ARBA00022630"/>
    </source>
</evidence>
<sequence>MREATEASGYDYIVAGAGSAGCTVANRLVNAGKRVLLIEAGPRDDDRFIHMPATFAKVIGTKRSFIYESEPEASVGGRRLPIPQGRTLGGGSSINAMLYIRGQREDYDGWRDLGCPGWGWDDVLPVFRRLERNERRDGPLHGTTGPLPVSDPRHRHPLSLAYVKAAQQAGYRYNDDFNGERQEGVGFYQTTTANGVRQSAATVFLKPLAGNPNLTLVTEAQVGAITLENGAASGLSYTTADGRTVQASAKEEVILAAGALATPKIMMLSGLGPAAHLAALGIPVVRDMPGVGRDLQDHVATPVYAATKLPVSLLGQDKGLKALRHGLQYMLFGTGLLTSNVVESGGFFDTDGDGRPDIQFHVLPVMIENAVHGSVEQHGMELNPCVLRPKSRGKVELRSRDPNEPIRFTTGFLSEPDDLERLVAGVKVARKILRQPALQAVVSQELKPGAADELPEQAIVDHIMQTAKTVYHPVGTCRMGTDEEAVVDPQLRVRGVSRLRICDASIMPRLTSGNTNAPTIMIADRCAEFILGR</sequence>
<dbReference type="SUPFAM" id="SSF54373">
    <property type="entry name" value="FAD-linked reductases, C-terminal domain"/>
    <property type="match status" value="1"/>
</dbReference>
<evidence type="ECO:0000256" key="2">
    <source>
        <dbReference type="ARBA" id="ARBA00010790"/>
    </source>
</evidence>
<dbReference type="PANTHER" id="PTHR11552">
    <property type="entry name" value="GLUCOSE-METHANOL-CHOLINE GMC OXIDOREDUCTASE"/>
    <property type="match status" value="1"/>
</dbReference>
<dbReference type="PANTHER" id="PTHR11552:SF147">
    <property type="entry name" value="CHOLINE DEHYDROGENASE, MITOCHONDRIAL"/>
    <property type="match status" value="1"/>
</dbReference>
<dbReference type="Pfam" id="PF00732">
    <property type="entry name" value="GMC_oxred_N"/>
    <property type="match status" value="1"/>
</dbReference>
<feature type="domain" description="Glucose-methanol-choline oxidoreductase N-terminal" evidence="6">
    <location>
        <begin position="85"/>
        <end position="108"/>
    </location>
</feature>
<dbReference type="PROSITE" id="PS51257">
    <property type="entry name" value="PROKAR_LIPOPROTEIN"/>
    <property type="match status" value="1"/>
</dbReference>
<keyword evidence="3 5" id="KW-0285">Flavoprotein</keyword>
<keyword evidence="9" id="KW-1185">Reference proteome</keyword>
<dbReference type="InterPro" id="IPR007867">
    <property type="entry name" value="GMC_OxRtase_C"/>
</dbReference>
<dbReference type="PROSITE" id="PS00624">
    <property type="entry name" value="GMC_OXRED_2"/>
    <property type="match status" value="1"/>
</dbReference>
<evidence type="ECO:0000256" key="1">
    <source>
        <dbReference type="ARBA" id="ARBA00001974"/>
    </source>
</evidence>
<dbReference type="PIRSF" id="PIRSF000137">
    <property type="entry name" value="Alcohol_oxidase"/>
    <property type="match status" value="1"/>
</dbReference>
<dbReference type="RefSeq" id="WP_136356140.1">
    <property type="nucleotide sequence ID" value="NZ_SSNY01000004.1"/>
</dbReference>
<dbReference type="Pfam" id="PF05199">
    <property type="entry name" value="GMC_oxred_C"/>
    <property type="match status" value="1"/>
</dbReference>
<gene>
    <name evidence="8" type="ORF">E6C48_08655</name>
</gene>
<evidence type="ECO:0000259" key="7">
    <source>
        <dbReference type="PROSITE" id="PS00624"/>
    </source>
</evidence>
<accession>A0ABY2QA56</accession>
<evidence type="ECO:0000256" key="5">
    <source>
        <dbReference type="RuleBase" id="RU003968"/>
    </source>
</evidence>
<reference evidence="8 9" key="1">
    <citation type="submission" date="2019-04" db="EMBL/GenBank/DDBJ databases">
        <title>Mesorhizobium composti sp. nov., isolated from compost.</title>
        <authorList>
            <person name="Lin S.-Y."/>
            <person name="Hameed A."/>
            <person name="Hsieh Y.-T."/>
            <person name="Young C.-C."/>
        </authorList>
    </citation>
    <scope>NUCLEOTIDE SEQUENCE [LARGE SCALE GENOMIC DNA]</scope>
    <source>
        <strain evidence="8 9">CC-YTH430</strain>
    </source>
</reference>
<dbReference type="InterPro" id="IPR000172">
    <property type="entry name" value="GMC_OxRdtase_N"/>
</dbReference>
<dbReference type="Proteomes" id="UP000306441">
    <property type="component" value="Unassembled WGS sequence"/>
</dbReference>
<name>A0ABY2QA56_9HYPH</name>
<dbReference type="EMBL" id="SSNY01000004">
    <property type="protein sequence ID" value="THF57807.1"/>
    <property type="molecule type" value="Genomic_DNA"/>
</dbReference>
<dbReference type="InterPro" id="IPR012132">
    <property type="entry name" value="GMC_OxRdtase"/>
</dbReference>
<dbReference type="SUPFAM" id="SSF51905">
    <property type="entry name" value="FAD/NAD(P)-binding domain"/>
    <property type="match status" value="1"/>
</dbReference>
<evidence type="ECO:0000313" key="8">
    <source>
        <dbReference type="EMBL" id="THF57807.1"/>
    </source>
</evidence>